<sequence length="312" mass="35975">MLSVDTVDIVTVLNCDVFNLFIRNLVFKECKLSLLKSLWILKKSLVVQNIKKQAKLKILKHVALIKSCRKLDTMFLPSTNSKILNQPIEININLNNSNLSSFGQHDSMKISENIETENIDEKLEMLNQGKQIKMNVDYSNVCSSEQLDPTKNSLNDNPGHIIVVIFYKCDPALWKINELTIEYICINGFTQDLNNLNFTKSKRAYTKLYKGSSKTYNRFCNKNYWNARLTNGDPIKRNFIAYSESKGVIYCIPCLLFGNINSPSFASKGFSNWKRADELILRHENSLKHRSNILAMKNRGQKLQRIDHQIIE</sequence>
<evidence type="ECO:0000313" key="1">
    <source>
        <dbReference type="EMBL" id="KAE9522737.1"/>
    </source>
</evidence>
<organism evidence="1 2">
    <name type="scientific">Aphis glycines</name>
    <name type="common">Soybean aphid</name>
    <dbReference type="NCBI Taxonomy" id="307491"/>
    <lineage>
        <taxon>Eukaryota</taxon>
        <taxon>Metazoa</taxon>
        <taxon>Ecdysozoa</taxon>
        <taxon>Arthropoda</taxon>
        <taxon>Hexapoda</taxon>
        <taxon>Insecta</taxon>
        <taxon>Pterygota</taxon>
        <taxon>Neoptera</taxon>
        <taxon>Paraneoptera</taxon>
        <taxon>Hemiptera</taxon>
        <taxon>Sternorrhyncha</taxon>
        <taxon>Aphidomorpha</taxon>
        <taxon>Aphidoidea</taxon>
        <taxon>Aphididae</taxon>
        <taxon>Aphidini</taxon>
        <taxon>Aphis</taxon>
        <taxon>Aphis</taxon>
    </lineage>
</organism>
<gene>
    <name evidence="1" type="ORF">AGLY_016846</name>
</gene>
<proteinExistence type="predicted"/>
<dbReference type="AlphaFoldDB" id="A0A6G0SYK2"/>
<keyword evidence="2" id="KW-1185">Reference proteome</keyword>
<dbReference type="OrthoDB" id="6624017at2759"/>
<accession>A0A6G0SYK2</accession>
<comment type="caution">
    <text evidence="1">The sequence shown here is derived from an EMBL/GenBank/DDBJ whole genome shotgun (WGS) entry which is preliminary data.</text>
</comment>
<name>A0A6G0SYK2_APHGL</name>
<evidence type="ECO:0008006" key="3">
    <source>
        <dbReference type="Google" id="ProtNLM"/>
    </source>
</evidence>
<dbReference type="EMBL" id="VYZN01000687">
    <property type="protein sequence ID" value="KAE9522737.1"/>
    <property type="molecule type" value="Genomic_DNA"/>
</dbReference>
<reference evidence="1 2" key="1">
    <citation type="submission" date="2019-08" db="EMBL/GenBank/DDBJ databases">
        <title>The genome of the soybean aphid Biotype 1, its phylome, world population structure and adaptation to the North American continent.</title>
        <authorList>
            <person name="Giordano R."/>
            <person name="Donthu R.K."/>
            <person name="Hernandez A.G."/>
            <person name="Wright C.L."/>
            <person name="Zimin A.V."/>
        </authorList>
    </citation>
    <scope>NUCLEOTIDE SEQUENCE [LARGE SCALE GENOMIC DNA]</scope>
    <source>
        <tissue evidence="1">Whole aphids</tissue>
    </source>
</reference>
<dbReference type="Proteomes" id="UP000475862">
    <property type="component" value="Unassembled WGS sequence"/>
</dbReference>
<protein>
    <recommendedName>
        <fullName evidence="3">TTF-type domain-containing protein</fullName>
    </recommendedName>
</protein>
<evidence type="ECO:0000313" key="2">
    <source>
        <dbReference type="Proteomes" id="UP000475862"/>
    </source>
</evidence>